<reference evidence="1" key="3">
    <citation type="submission" date="2025-09" db="UniProtKB">
        <authorList>
            <consortium name="Ensembl"/>
        </authorList>
    </citation>
    <scope>IDENTIFICATION</scope>
</reference>
<protein>
    <submittedName>
        <fullName evidence="1">Uncharacterized protein</fullName>
    </submittedName>
</protein>
<organism evidence="1 2">
    <name type="scientific">Meleagris gallopavo</name>
    <name type="common">Wild turkey</name>
    <dbReference type="NCBI Taxonomy" id="9103"/>
    <lineage>
        <taxon>Eukaryota</taxon>
        <taxon>Metazoa</taxon>
        <taxon>Chordata</taxon>
        <taxon>Craniata</taxon>
        <taxon>Vertebrata</taxon>
        <taxon>Euteleostomi</taxon>
        <taxon>Archelosauria</taxon>
        <taxon>Archosauria</taxon>
        <taxon>Dinosauria</taxon>
        <taxon>Saurischia</taxon>
        <taxon>Theropoda</taxon>
        <taxon>Coelurosauria</taxon>
        <taxon>Aves</taxon>
        <taxon>Neognathae</taxon>
        <taxon>Galloanserae</taxon>
        <taxon>Galliformes</taxon>
        <taxon>Phasianidae</taxon>
        <taxon>Meleagridinae</taxon>
        <taxon>Meleagris</taxon>
    </lineage>
</organism>
<gene>
    <name evidence="1" type="primary">LOC104910419</name>
</gene>
<name>G3USL3_MELGA</name>
<reference evidence="1 2" key="1">
    <citation type="journal article" date="2010" name="PLoS Biol.">
        <title>Multi-platform next-generation sequencing of the domestic turkey (Meleagris gallopavo): genome assembly and analysis.</title>
        <authorList>
            <person name="Dalloul R.A."/>
            <person name="Long J.A."/>
            <person name="Zimin A.V."/>
            <person name="Aslam L."/>
            <person name="Beal K."/>
            <person name="Blomberg L.A."/>
            <person name="Bouffard P."/>
            <person name="Burt D.W."/>
            <person name="Crasta O."/>
            <person name="Crooijmans R.P."/>
            <person name="Cooper K."/>
            <person name="Coulombe R.A."/>
            <person name="De S."/>
            <person name="Delany M.E."/>
            <person name="Dodgson J.B."/>
            <person name="Dong J.J."/>
            <person name="Evans C."/>
            <person name="Frederickson K.M."/>
            <person name="Flicek P."/>
            <person name="Florea L."/>
            <person name="Folkerts O."/>
            <person name="Groenen M.A."/>
            <person name="Harkins T.T."/>
            <person name="Herrero J."/>
            <person name="Hoffmann S."/>
            <person name="Megens H.J."/>
            <person name="Jiang A."/>
            <person name="de Jong P."/>
            <person name="Kaiser P."/>
            <person name="Kim H."/>
            <person name="Kim K.W."/>
            <person name="Kim S."/>
            <person name="Langenberger D."/>
            <person name="Lee M.K."/>
            <person name="Lee T."/>
            <person name="Mane S."/>
            <person name="Marcais G."/>
            <person name="Marz M."/>
            <person name="McElroy A.P."/>
            <person name="Modise T."/>
            <person name="Nefedov M."/>
            <person name="Notredame C."/>
            <person name="Paton I.R."/>
            <person name="Payne W.S."/>
            <person name="Pertea G."/>
            <person name="Prickett D."/>
            <person name="Puiu D."/>
            <person name="Qioa D."/>
            <person name="Raineri E."/>
            <person name="Ruffier M."/>
            <person name="Salzberg S.L."/>
            <person name="Schatz M.C."/>
            <person name="Scheuring C."/>
            <person name="Schmidt C.J."/>
            <person name="Schroeder S."/>
            <person name="Searle S.M."/>
            <person name="Smith E.J."/>
            <person name="Smith J."/>
            <person name="Sonstegard T.S."/>
            <person name="Stadler P.F."/>
            <person name="Tafer H."/>
            <person name="Tu Z.J."/>
            <person name="Van Tassell C.P."/>
            <person name="Vilella A.J."/>
            <person name="Williams K.P."/>
            <person name="Yorke J.A."/>
            <person name="Zhang L."/>
            <person name="Zhang H.B."/>
            <person name="Zhang X."/>
            <person name="Zhang Y."/>
            <person name="Reed K.M."/>
        </authorList>
    </citation>
    <scope>NUCLEOTIDE SEQUENCE [LARGE SCALE GENOMIC DNA]</scope>
</reference>
<accession>G3USL3</accession>
<dbReference type="AlphaFoldDB" id="G3USL3"/>
<keyword evidence="2" id="KW-1185">Reference proteome</keyword>
<dbReference type="Bgee" id="ENSMGAG00000017093">
    <property type="expression patterns" value="Expressed in brain and 1 other cell type or tissue"/>
</dbReference>
<sequence length="123" mass="13982">MPQPVASATKQNLLMAVAITVHIAKLNSVHAVEDEYLYGQIRYGKSSQNQEPGSITVDQMHHRSLTKKVLEVCGTRKHPKRKKQSSKSICSTKDHQVTYPHKFWTKTDLKDSPGKTRLRMVLE</sequence>
<dbReference type="HOGENOM" id="CLU_138764_0_0_1"/>
<evidence type="ECO:0000313" key="2">
    <source>
        <dbReference type="Proteomes" id="UP000001645"/>
    </source>
</evidence>
<dbReference type="Ensembl" id="ENSMGAT00000019277.2">
    <property type="protein sequence ID" value="ENSMGAP00000018688.2"/>
    <property type="gene ID" value="ENSMGAG00000017093.2"/>
</dbReference>
<dbReference type="Proteomes" id="UP000001645">
    <property type="component" value="Chromosome 3"/>
</dbReference>
<dbReference type="InParanoid" id="G3USL3"/>
<evidence type="ECO:0000313" key="1">
    <source>
        <dbReference type="Ensembl" id="ENSMGAP00000018688.2"/>
    </source>
</evidence>
<dbReference type="GeneTree" id="ENSGT00910000147876"/>
<proteinExistence type="predicted"/>
<reference evidence="1" key="2">
    <citation type="submission" date="2025-08" db="UniProtKB">
        <authorList>
            <consortium name="Ensembl"/>
        </authorList>
    </citation>
    <scope>IDENTIFICATION</scope>
</reference>